<dbReference type="PANTHER" id="PTHR36966:SF1">
    <property type="entry name" value="REP-ASSOCIATED TYROSINE TRANSPOSASE"/>
    <property type="match status" value="1"/>
</dbReference>
<dbReference type="Gene3D" id="3.30.70.1290">
    <property type="entry name" value="Transposase IS200-like"/>
    <property type="match status" value="1"/>
</dbReference>
<proteinExistence type="predicted"/>
<reference evidence="2 3" key="1">
    <citation type="submission" date="2016-11" db="EMBL/GenBank/DDBJ databases">
        <authorList>
            <person name="Jaros S."/>
            <person name="Januszkiewicz K."/>
            <person name="Wedrychowicz H."/>
        </authorList>
    </citation>
    <scope>NUCLEOTIDE SEQUENCE [LARGE SCALE GENOMIC DNA]</scope>
    <source>
        <strain evidence="2 3">DSM 27063</strain>
    </source>
</reference>
<dbReference type="EMBL" id="FQZE01000018">
    <property type="protein sequence ID" value="SHJ38439.1"/>
    <property type="molecule type" value="Genomic_DNA"/>
</dbReference>
<organism evidence="2 3">
    <name type="scientific">Tangfeifania diversioriginum</name>
    <dbReference type="NCBI Taxonomy" id="1168035"/>
    <lineage>
        <taxon>Bacteria</taxon>
        <taxon>Pseudomonadati</taxon>
        <taxon>Bacteroidota</taxon>
        <taxon>Bacteroidia</taxon>
        <taxon>Marinilabiliales</taxon>
        <taxon>Prolixibacteraceae</taxon>
        <taxon>Tangfeifania</taxon>
    </lineage>
</organism>
<dbReference type="InterPro" id="IPR052715">
    <property type="entry name" value="RAYT_transposase"/>
</dbReference>
<dbReference type="Proteomes" id="UP000184050">
    <property type="component" value="Unassembled WGS sequence"/>
</dbReference>
<evidence type="ECO:0000313" key="2">
    <source>
        <dbReference type="EMBL" id="SHJ38439.1"/>
    </source>
</evidence>
<dbReference type="PANTHER" id="PTHR36966">
    <property type="entry name" value="REP-ASSOCIATED TYROSINE TRANSPOSASE"/>
    <property type="match status" value="1"/>
</dbReference>
<dbReference type="GO" id="GO:0043565">
    <property type="term" value="F:sequence-specific DNA binding"/>
    <property type="evidence" value="ECO:0007669"/>
    <property type="project" value="TreeGrafter"/>
</dbReference>
<dbReference type="RefSeq" id="WP_083578228.1">
    <property type="nucleotide sequence ID" value="NZ_FQZE01000018.1"/>
</dbReference>
<dbReference type="SMART" id="SM01321">
    <property type="entry name" value="Y1_Tnp"/>
    <property type="match status" value="1"/>
</dbReference>
<dbReference type="GO" id="GO:0004803">
    <property type="term" value="F:transposase activity"/>
    <property type="evidence" value="ECO:0007669"/>
    <property type="project" value="InterPro"/>
</dbReference>
<dbReference type="InterPro" id="IPR036515">
    <property type="entry name" value="Transposase_17_sf"/>
</dbReference>
<sequence length="199" mass="23969">MQVRRILLGYHFMAIPPSQIADRNRRHPWNQRILPKGSLCGDPLIRKLRKEYYALRKRYIKAYDDLLDAERNPKTDLSKPEKLEILIDALKFWNGKKLKNHAFCIMPNHIHWVFQVFEKDRNGEPVYLQDILYSVKRFSAGQINKLENREGRLWQKESFDTTIRDEKHLYYAIEYTLNNPVNAGFVDDWREWPGNWHEE</sequence>
<dbReference type="InterPro" id="IPR002686">
    <property type="entry name" value="Transposase_17"/>
</dbReference>
<dbReference type="OrthoDB" id="9794403at2"/>
<evidence type="ECO:0000259" key="1">
    <source>
        <dbReference type="SMART" id="SM01321"/>
    </source>
</evidence>
<accession>A0A1M6IVR5</accession>
<evidence type="ECO:0000313" key="3">
    <source>
        <dbReference type="Proteomes" id="UP000184050"/>
    </source>
</evidence>
<name>A0A1M6IVR5_9BACT</name>
<dbReference type="AlphaFoldDB" id="A0A1M6IVR5"/>
<dbReference type="STRING" id="1168035.SAMN05444280_1185"/>
<dbReference type="SUPFAM" id="SSF143422">
    <property type="entry name" value="Transposase IS200-like"/>
    <property type="match status" value="1"/>
</dbReference>
<keyword evidence="3" id="KW-1185">Reference proteome</keyword>
<protein>
    <submittedName>
        <fullName evidence="2">Transposase IS200 like</fullName>
    </submittedName>
</protein>
<dbReference type="GO" id="GO:0006313">
    <property type="term" value="P:DNA transposition"/>
    <property type="evidence" value="ECO:0007669"/>
    <property type="project" value="InterPro"/>
</dbReference>
<gene>
    <name evidence="2" type="ORF">SAMN05444280_1185</name>
</gene>
<feature type="domain" description="Transposase IS200-like" evidence="1">
    <location>
        <begin position="69"/>
        <end position="179"/>
    </location>
</feature>